<evidence type="ECO:0000313" key="3">
    <source>
        <dbReference type="Proteomes" id="UP000265882"/>
    </source>
</evidence>
<gene>
    <name evidence="2" type="ORF">C4520_19655</name>
</gene>
<sequence>MLIVSVKRAAGKQASPVENRRNSDKNETTGIRRPWERKSPTTKTQRHKEDVLPLKGEKNPQEGTEGTEESSFDLEPSTRNLEPETFAGNHQDKARRKSGGTANVRR</sequence>
<comment type="caution">
    <text evidence="2">The sequence shown here is derived from an EMBL/GenBank/DDBJ whole genome shotgun (WGS) entry which is preliminary data.</text>
</comment>
<organism evidence="2 3">
    <name type="scientific">Abyssobacteria bacterium (strain SURF_5)</name>
    <dbReference type="NCBI Taxonomy" id="2093360"/>
    <lineage>
        <taxon>Bacteria</taxon>
        <taxon>Pseudomonadati</taxon>
        <taxon>Candidatus Hydrogenedentota</taxon>
        <taxon>Candidatus Abyssobacteria</taxon>
    </lineage>
</organism>
<dbReference type="Proteomes" id="UP000265882">
    <property type="component" value="Unassembled WGS sequence"/>
</dbReference>
<proteinExistence type="predicted"/>
<feature type="compositionally biased region" description="Basic and acidic residues" evidence="1">
    <location>
        <begin position="47"/>
        <end position="60"/>
    </location>
</feature>
<name>A0A3A4NKM5_ABYX5</name>
<feature type="region of interest" description="Disordered" evidence="1">
    <location>
        <begin position="1"/>
        <end position="106"/>
    </location>
</feature>
<dbReference type="EMBL" id="QZKU01000129">
    <property type="protein sequence ID" value="RJP15994.1"/>
    <property type="molecule type" value="Genomic_DNA"/>
</dbReference>
<accession>A0A3A4NKM5</accession>
<protein>
    <submittedName>
        <fullName evidence="2">Uncharacterized protein</fullName>
    </submittedName>
</protein>
<reference evidence="2 3" key="1">
    <citation type="journal article" date="2017" name="ISME J.">
        <title>Energy and carbon metabolisms in a deep terrestrial subsurface fluid microbial community.</title>
        <authorList>
            <person name="Momper L."/>
            <person name="Jungbluth S.P."/>
            <person name="Lee M.D."/>
            <person name="Amend J.P."/>
        </authorList>
    </citation>
    <scope>NUCLEOTIDE SEQUENCE [LARGE SCALE GENOMIC DNA]</scope>
    <source>
        <strain evidence="2">SURF_5</strain>
    </source>
</reference>
<evidence type="ECO:0000313" key="2">
    <source>
        <dbReference type="EMBL" id="RJP15994.1"/>
    </source>
</evidence>
<feature type="compositionally biased region" description="Basic residues" evidence="1">
    <location>
        <begin position="93"/>
        <end position="106"/>
    </location>
</feature>
<feature type="compositionally biased region" description="Basic and acidic residues" evidence="1">
    <location>
        <begin position="18"/>
        <end position="27"/>
    </location>
</feature>
<evidence type="ECO:0000256" key="1">
    <source>
        <dbReference type="SAM" id="MobiDB-lite"/>
    </source>
</evidence>
<dbReference type="AlphaFoldDB" id="A0A3A4NKM5"/>